<dbReference type="EMBL" id="BPLR01006780">
    <property type="protein sequence ID" value="GIY12380.1"/>
    <property type="molecule type" value="Genomic_DNA"/>
</dbReference>
<keyword evidence="2" id="KW-1185">Reference proteome</keyword>
<organism evidence="1 2">
    <name type="scientific">Caerostris extrusa</name>
    <name type="common">Bark spider</name>
    <name type="synonym">Caerostris bankana</name>
    <dbReference type="NCBI Taxonomy" id="172846"/>
    <lineage>
        <taxon>Eukaryota</taxon>
        <taxon>Metazoa</taxon>
        <taxon>Ecdysozoa</taxon>
        <taxon>Arthropoda</taxon>
        <taxon>Chelicerata</taxon>
        <taxon>Arachnida</taxon>
        <taxon>Araneae</taxon>
        <taxon>Araneomorphae</taxon>
        <taxon>Entelegynae</taxon>
        <taxon>Araneoidea</taxon>
        <taxon>Araneidae</taxon>
        <taxon>Caerostris</taxon>
    </lineage>
</organism>
<proteinExistence type="predicted"/>
<name>A0AAV4QW83_CAEEX</name>
<protein>
    <submittedName>
        <fullName evidence="1">Uncharacterized protein</fullName>
    </submittedName>
</protein>
<sequence length="120" mass="13773">MNSFVASLFNLTKNFRQLDRLTPIHFQEKYVLFPQSKDSVTKEETFVFITKLASSISDSVASDLQQKNDFATVLQLISDCFCDLAGYQPFKLIQSIASLMRLLLDEESTENWNTFSRTSK</sequence>
<accession>A0AAV4QW83</accession>
<reference evidence="1 2" key="1">
    <citation type="submission" date="2021-06" db="EMBL/GenBank/DDBJ databases">
        <title>Caerostris extrusa draft genome.</title>
        <authorList>
            <person name="Kono N."/>
            <person name="Arakawa K."/>
        </authorList>
    </citation>
    <scope>NUCLEOTIDE SEQUENCE [LARGE SCALE GENOMIC DNA]</scope>
</reference>
<dbReference type="Proteomes" id="UP001054945">
    <property type="component" value="Unassembled WGS sequence"/>
</dbReference>
<evidence type="ECO:0000313" key="1">
    <source>
        <dbReference type="EMBL" id="GIY12380.1"/>
    </source>
</evidence>
<evidence type="ECO:0000313" key="2">
    <source>
        <dbReference type="Proteomes" id="UP001054945"/>
    </source>
</evidence>
<dbReference type="AlphaFoldDB" id="A0AAV4QW83"/>
<gene>
    <name evidence="1" type="ORF">CEXT_512981</name>
</gene>
<comment type="caution">
    <text evidence="1">The sequence shown here is derived from an EMBL/GenBank/DDBJ whole genome shotgun (WGS) entry which is preliminary data.</text>
</comment>